<evidence type="ECO:0000256" key="1">
    <source>
        <dbReference type="ARBA" id="ARBA00006987"/>
    </source>
</evidence>
<dbReference type="InterPro" id="IPR005064">
    <property type="entry name" value="BUG"/>
</dbReference>
<dbReference type="PIRSF" id="PIRSF017082">
    <property type="entry name" value="YflP"/>
    <property type="match status" value="1"/>
</dbReference>
<dbReference type="InterPro" id="IPR042100">
    <property type="entry name" value="Bug_dom1"/>
</dbReference>
<dbReference type="CDD" id="cd07012">
    <property type="entry name" value="PBP2_Bug_TTT"/>
    <property type="match status" value="1"/>
</dbReference>
<proteinExistence type="inferred from homology"/>
<accession>Q1YHC8</accession>
<name>Q1YHC8_AURMS</name>
<organism evidence="2 3">
    <name type="scientific">Aurantimonas manganoxydans (strain ATCC BAA-1229 / DSM 21871 / SI85-9A1)</name>
    <dbReference type="NCBI Taxonomy" id="287752"/>
    <lineage>
        <taxon>Bacteria</taxon>
        <taxon>Pseudomonadati</taxon>
        <taxon>Pseudomonadota</taxon>
        <taxon>Alphaproteobacteria</taxon>
        <taxon>Hyphomicrobiales</taxon>
        <taxon>Aurantimonadaceae</taxon>
        <taxon>Aurantimonas</taxon>
    </lineage>
</organism>
<dbReference type="BioCyc" id="AURANTIMONAS:SI859A1_00309-MONOMER"/>
<dbReference type="Proteomes" id="UP000000321">
    <property type="component" value="Unassembled WGS sequence"/>
</dbReference>
<sequence length="356" mass="38018">MSTICLTPTQVSIWSLNALGGVRQSNREDPPMRMTIVAALAVTTAIVAPAFAQDAKYSASDEINVMQGFKAGGGSDALAQLVQPFLAEELGVNFVNQYIPGATGAIAWTQLAKQTKPDGATVSITNTPMLTTNYIMNPSITYTVDEITPLGNVVTDPGIAVVAKDSPFQTFEDFVKAAKDNPSTVTVGNSGVGGDDFFTSLMFEKAAGVQLQKVPFQGDGPSWTAAMGGKIDASFTNVGVAYPQVKEGNLRALAVFTEERLPELPDVPTATELGYELVAGSSRGYSGPGGFPEEARTQFVEALRRVTENPEFLEKAKASAMNIDFIGGDDYTAFLKKQEGEYREIWADIKDEVQAK</sequence>
<protein>
    <recommendedName>
        <fullName evidence="4">Tripartite tricarboxylate transporter substrate binding protein</fullName>
    </recommendedName>
</protein>
<dbReference type="SUPFAM" id="SSF53850">
    <property type="entry name" value="Periplasmic binding protein-like II"/>
    <property type="match status" value="1"/>
</dbReference>
<dbReference type="PANTHER" id="PTHR42928:SF5">
    <property type="entry name" value="BLR1237 PROTEIN"/>
    <property type="match status" value="1"/>
</dbReference>
<dbReference type="EMBL" id="AAPJ01000004">
    <property type="protein sequence ID" value="EAS49651.1"/>
    <property type="molecule type" value="Genomic_DNA"/>
</dbReference>
<dbReference type="Gene3D" id="3.40.190.10">
    <property type="entry name" value="Periplasmic binding protein-like II"/>
    <property type="match status" value="1"/>
</dbReference>
<dbReference type="AlphaFoldDB" id="Q1YHC8"/>
<dbReference type="Gene3D" id="3.40.190.150">
    <property type="entry name" value="Bordetella uptake gene, domain 1"/>
    <property type="match status" value="1"/>
</dbReference>
<dbReference type="HOGENOM" id="CLU_045683_1_1_5"/>
<reference evidence="2 3" key="1">
    <citation type="journal article" date="2008" name="Appl. Environ. Microbiol.">
        <title>Genomic insights into Mn(II) oxidation by the marine alphaproteobacterium Aurantimonas sp. strain SI85-9A1.</title>
        <authorList>
            <person name="Dick G.J."/>
            <person name="Podell S."/>
            <person name="Johnson H.A."/>
            <person name="Rivera-Espinoza Y."/>
            <person name="Bernier-Latmani R."/>
            <person name="McCarthy J.K."/>
            <person name="Torpey J.W."/>
            <person name="Clement B.G."/>
            <person name="Gaasterland T."/>
            <person name="Tebo B.M."/>
        </authorList>
    </citation>
    <scope>NUCLEOTIDE SEQUENCE [LARGE SCALE GENOMIC DNA]</scope>
    <source>
        <strain evidence="2 3">SI85-9A1</strain>
    </source>
</reference>
<keyword evidence="3" id="KW-1185">Reference proteome</keyword>
<evidence type="ECO:0000313" key="2">
    <source>
        <dbReference type="EMBL" id="EAS49651.1"/>
    </source>
</evidence>
<evidence type="ECO:0000313" key="3">
    <source>
        <dbReference type="Proteomes" id="UP000000321"/>
    </source>
</evidence>
<dbReference type="PANTHER" id="PTHR42928">
    <property type="entry name" value="TRICARBOXYLATE-BINDING PROTEIN"/>
    <property type="match status" value="1"/>
</dbReference>
<gene>
    <name evidence="2" type="ORF">SI859A1_00309</name>
</gene>
<comment type="similarity">
    <text evidence="1">Belongs to the UPF0065 (bug) family.</text>
</comment>
<comment type="caution">
    <text evidence="2">The sequence shown here is derived from an EMBL/GenBank/DDBJ whole genome shotgun (WGS) entry which is preliminary data.</text>
</comment>
<evidence type="ECO:0008006" key="4">
    <source>
        <dbReference type="Google" id="ProtNLM"/>
    </source>
</evidence>
<dbReference type="Pfam" id="PF03401">
    <property type="entry name" value="TctC"/>
    <property type="match status" value="1"/>
</dbReference>